<evidence type="ECO:0000256" key="1">
    <source>
        <dbReference type="SAM" id="MobiDB-lite"/>
    </source>
</evidence>
<sequence length="111" mass="11007">MTNSIQVLNDSTFLCAGVISEEESASPTSPVGTSGSCTSITPPGESNSKAAAAVAALSFSAVSTIMRSRGSGRGEGLAESGSDALAADQVAASAANSPQGIWIIWVQFSAP</sequence>
<evidence type="ECO:0000313" key="2">
    <source>
        <dbReference type="EMBL" id="SVA54046.1"/>
    </source>
</evidence>
<reference evidence="2" key="1">
    <citation type="submission" date="2018-05" db="EMBL/GenBank/DDBJ databases">
        <authorList>
            <person name="Lanie J.A."/>
            <person name="Ng W.-L."/>
            <person name="Kazmierczak K.M."/>
            <person name="Andrzejewski T.M."/>
            <person name="Davidsen T.M."/>
            <person name="Wayne K.J."/>
            <person name="Tettelin H."/>
            <person name="Glass J.I."/>
            <person name="Rusch D."/>
            <person name="Podicherti R."/>
            <person name="Tsui H.-C.T."/>
            <person name="Winkler M.E."/>
        </authorList>
    </citation>
    <scope>NUCLEOTIDE SEQUENCE</scope>
</reference>
<dbReference type="AlphaFoldDB" id="A0A381WNE3"/>
<proteinExistence type="predicted"/>
<name>A0A381WNE3_9ZZZZ</name>
<feature type="region of interest" description="Disordered" evidence="1">
    <location>
        <begin position="23"/>
        <end position="46"/>
    </location>
</feature>
<dbReference type="EMBL" id="UINC01012367">
    <property type="protein sequence ID" value="SVA54046.1"/>
    <property type="molecule type" value="Genomic_DNA"/>
</dbReference>
<protein>
    <submittedName>
        <fullName evidence="2">Uncharacterized protein</fullName>
    </submittedName>
</protein>
<accession>A0A381WNE3</accession>
<gene>
    <name evidence="2" type="ORF">METZ01_LOCUS106900</name>
</gene>
<feature type="compositionally biased region" description="Polar residues" evidence="1">
    <location>
        <begin position="25"/>
        <end position="45"/>
    </location>
</feature>
<organism evidence="2">
    <name type="scientific">marine metagenome</name>
    <dbReference type="NCBI Taxonomy" id="408172"/>
    <lineage>
        <taxon>unclassified sequences</taxon>
        <taxon>metagenomes</taxon>
        <taxon>ecological metagenomes</taxon>
    </lineage>
</organism>